<sequence>MTQLIPENIIGQSFTTYAAFYDVRINHQITWRFRRLLQIVHTDTDTFNGESHLPEKVEATFILMNPGSADPISKDAQVVNATSLHTEVPYLELSHPDKAQFQIMRLMQLKGWKKIQVINLSDIKTANSVEFYSKFKEFEKKYSDVHSIFSEQRTNELISILDLSSSGPIIVAWGTNSNLISLASKAICQLPNDKVIGISNNLYYHASPQKHEDKIKWLAIIQEEL</sequence>
<comment type="caution">
    <text evidence="1">The sequence shown here is derived from an EMBL/GenBank/DDBJ whole genome shotgun (WGS) entry which is preliminary data.</text>
</comment>
<dbReference type="OrthoDB" id="8478178at2"/>
<accession>A0A0P6VTQ2</accession>
<evidence type="ECO:0000313" key="1">
    <source>
        <dbReference type="EMBL" id="KPL57700.1"/>
    </source>
</evidence>
<reference evidence="1 2" key="1">
    <citation type="submission" date="2015-08" db="EMBL/GenBank/DDBJ databases">
        <title>Draft Genome Sequence of Bacillus vietnamensis UCD-SED5.</title>
        <authorList>
            <person name="Lee R.D."/>
            <person name="Jospin G."/>
            <person name="Lang J.M."/>
            <person name="Coil D.A."/>
            <person name="Eisen J.A."/>
        </authorList>
    </citation>
    <scope>NUCLEOTIDE SEQUENCE [LARGE SCALE GENOMIC DNA]</scope>
    <source>
        <strain evidence="1 2">UCD-SED5</strain>
    </source>
</reference>
<evidence type="ECO:0000313" key="2">
    <source>
        <dbReference type="Proteomes" id="UP000050398"/>
    </source>
</evidence>
<organism evidence="1 2">
    <name type="scientific">Rossellomorea vietnamensis</name>
    <dbReference type="NCBI Taxonomy" id="218284"/>
    <lineage>
        <taxon>Bacteria</taxon>
        <taxon>Bacillati</taxon>
        <taxon>Bacillota</taxon>
        <taxon>Bacilli</taxon>
        <taxon>Bacillales</taxon>
        <taxon>Bacillaceae</taxon>
        <taxon>Rossellomorea</taxon>
    </lineage>
</organism>
<dbReference type="EMBL" id="LIXZ01000029">
    <property type="protein sequence ID" value="KPL57700.1"/>
    <property type="molecule type" value="Genomic_DNA"/>
</dbReference>
<gene>
    <name evidence="1" type="ORF">AM506_20635</name>
</gene>
<dbReference type="RefSeq" id="WP_060674871.1">
    <property type="nucleotide sequence ID" value="NZ_LIXZ01000029.1"/>
</dbReference>
<dbReference type="AlphaFoldDB" id="A0A0P6VTQ2"/>
<proteinExistence type="predicted"/>
<dbReference type="Proteomes" id="UP000050398">
    <property type="component" value="Unassembled WGS sequence"/>
</dbReference>
<dbReference type="PATRIC" id="fig|218284.4.peg.2662"/>
<evidence type="ECO:0008006" key="3">
    <source>
        <dbReference type="Google" id="ProtNLM"/>
    </source>
</evidence>
<protein>
    <recommendedName>
        <fullName evidence="3">DUF1643 domain-containing protein</fullName>
    </recommendedName>
</protein>
<name>A0A0P6VTQ2_9BACI</name>